<dbReference type="PANTHER" id="PTHR35175">
    <property type="entry name" value="DUF1289 DOMAIN-CONTAINING PROTEIN"/>
    <property type="match status" value="1"/>
</dbReference>
<dbReference type="Pfam" id="PF06945">
    <property type="entry name" value="DUF1289"/>
    <property type="match status" value="1"/>
</dbReference>
<dbReference type="InterPro" id="IPR032720">
    <property type="entry name" value="Cys_rich_CWC"/>
</dbReference>
<dbReference type="Pfam" id="PF14375">
    <property type="entry name" value="Cys_rich_CWC"/>
    <property type="match status" value="1"/>
</dbReference>
<keyword evidence="2" id="KW-1185">Reference proteome</keyword>
<reference evidence="1" key="1">
    <citation type="submission" date="2024-06" db="EMBL/GenBank/DDBJ databases">
        <title>Genome sequence of Vogesella sp. MAHUQ-64.</title>
        <authorList>
            <person name="Huq M.A."/>
        </authorList>
    </citation>
    <scope>NUCLEOTIDE SEQUENCE</scope>
    <source>
        <strain evidence="1">MAHUQ-64</strain>
    </source>
</reference>
<dbReference type="Proteomes" id="UP001433638">
    <property type="component" value="Unassembled WGS sequence"/>
</dbReference>
<name>A0ABV1M468_9NEIS</name>
<evidence type="ECO:0000313" key="2">
    <source>
        <dbReference type="Proteomes" id="UP001433638"/>
    </source>
</evidence>
<organism evidence="1 2">
    <name type="scientific">Vogesella oryzagri</name>
    <dbReference type="NCBI Taxonomy" id="3160864"/>
    <lineage>
        <taxon>Bacteria</taxon>
        <taxon>Pseudomonadati</taxon>
        <taxon>Pseudomonadota</taxon>
        <taxon>Betaproteobacteria</taxon>
        <taxon>Neisseriales</taxon>
        <taxon>Chromobacteriaceae</taxon>
        <taxon>Vogesella</taxon>
    </lineage>
</organism>
<dbReference type="InterPro" id="IPR010710">
    <property type="entry name" value="DUF1289"/>
</dbReference>
<comment type="caution">
    <text evidence="1">The sequence shown here is derived from an EMBL/GenBank/DDBJ whole genome shotgun (WGS) entry which is preliminary data.</text>
</comment>
<sequence length="111" mass="11388">MSVASPCIGVCQLDVSGRYCTGCLRTLDEIAGWSQADDAQKQAALARIAALSQPGTVRDLQCSRCGQPFRCGSGGQRGGCWCADLPPLLPATGAAADCLCPGCLQLLANDA</sequence>
<protein>
    <submittedName>
        <fullName evidence="1">DUF1289 domain-containing protein</fullName>
    </submittedName>
</protein>
<accession>A0ABV1M468</accession>
<dbReference type="RefSeq" id="WP_349585381.1">
    <property type="nucleotide sequence ID" value="NZ_JBEFLD010000003.1"/>
</dbReference>
<gene>
    <name evidence="1" type="ORF">ABNW52_05945</name>
</gene>
<proteinExistence type="predicted"/>
<dbReference type="PANTHER" id="PTHR35175:SF2">
    <property type="entry name" value="DUF1289 DOMAIN-CONTAINING PROTEIN"/>
    <property type="match status" value="1"/>
</dbReference>
<evidence type="ECO:0000313" key="1">
    <source>
        <dbReference type="EMBL" id="MEQ6290155.1"/>
    </source>
</evidence>
<dbReference type="EMBL" id="JBEFLD010000003">
    <property type="protein sequence ID" value="MEQ6290155.1"/>
    <property type="molecule type" value="Genomic_DNA"/>
</dbReference>